<dbReference type="Proteomes" id="UP000198670">
    <property type="component" value="Unassembled WGS sequence"/>
</dbReference>
<sequence>MKLLTQETGKCCEKALPSETTCKDCKESNDAYSRELGVIPHPEDVLFKYVAKVINLGSVVDAMEEYMNLHAKPLRKKIDRMEQRGVSTLREALSRFQDLCYKRNKEAGWHSDLDGVPFSSEKQNDMFPTRIALIHSEITESFEGFRKDLPDDKLPHRAMAEVELADATIRIFDLAGAMGYDLSGAIIEKMEYNRTRADHKRENRIKKNGKKF</sequence>
<dbReference type="SUPFAM" id="SSF101386">
    <property type="entry name" value="all-alpha NTP pyrophosphatases"/>
    <property type="match status" value="1"/>
</dbReference>
<evidence type="ECO:0000313" key="2">
    <source>
        <dbReference type="Proteomes" id="UP000198670"/>
    </source>
</evidence>
<dbReference type="Gene3D" id="1.10.287.1080">
    <property type="entry name" value="MazG-like"/>
    <property type="match status" value="1"/>
</dbReference>
<dbReference type="EMBL" id="FOQO01000015">
    <property type="protein sequence ID" value="SFJ88779.1"/>
    <property type="molecule type" value="Genomic_DNA"/>
</dbReference>
<accession>A0A1I3V1F7</accession>
<reference evidence="1 2" key="1">
    <citation type="submission" date="2016-10" db="EMBL/GenBank/DDBJ databases">
        <authorList>
            <person name="de Groot N.N."/>
        </authorList>
    </citation>
    <scope>NUCLEOTIDE SEQUENCE [LARGE SCALE GENOMIC DNA]</scope>
    <source>
        <strain evidence="1 2">RK1</strain>
    </source>
</reference>
<dbReference type="AlphaFoldDB" id="A0A1I3V1F7"/>
<proteinExistence type="predicted"/>
<dbReference type="CDD" id="cd11542">
    <property type="entry name" value="NTP-PPase_u5"/>
    <property type="match status" value="1"/>
</dbReference>
<keyword evidence="2" id="KW-1185">Reference proteome</keyword>
<name>A0A1I3V1F7_9SPHI</name>
<evidence type="ECO:0000313" key="1">
    <source>
        <dbReference type="EMBL" id="SFJ88779.1"/>
    </source>
</evidence>
<dbReference type="STRING" id="1477437.SAMN05444682_115139"/>
<protein>
    <recommendedName>
        <fullName evidence="3">MazG nucleotide pyrophosphohydrolase domain-containing protein</fullName>
    </recommendedName>
</protein>
<organism evidence="1 2">
    <name type="scientific">Parapedobacter indicus</name>
    <dbReference type="NCBI Taxonomy" id="1477437"/>
    <lineage>
        <taxon>Bacteria</taxon>
        <taxon>Pseudomonadati</taxon>
        <taxon>Bacteroidota</taxon>
        <taxon>Sphingobacteriia</taxon>
        <taxon>Sphingobacteriales</taxon>
        <taxon>Sphingobacteriaceae</taxon>
        <taxon>Parapedobacter</taxon>
    </lineage>
</organism>
<gene>
    <name evidence="1" type="ORF">SAMN05444682_115139</name>
</gene>
<evidence type="ECO:0008006" key="3">
    <source>
        <dbReference type="Google" id="ProtNLM"/>
    </source>
</evidence>
<dbReference type="RefSeq" id="WP_218146660.1">
    <property type="nucleotide sequence ID" value="NZ_FOQO01000015.1"/>
</dbReference>